<keyword evidence="3" id="KW-1185">Reference proteome</keyword>
<sequence>MSSQSTATLEGPPPLAKPEREFHPNFAIKRPGDIILQADDLGDYNGEKLCFYFRRTLLNELSNFFQNLPAPSDQDLVDGVPLVPLHNVSSPGLHLFLTLIHSTTLPLPHTFHDSGNVKHNVASKAIIDAAMIGKLLDTPIIHRLIVTALEDIGTRKPILVFAVWAIGGVKGRLSEAAKATLEMDITRTEPCISAAVKEHALLAWTELLDLHLRRTTAMKRFAQYKTFSDDALLTICNKCRVKQTRNLETAKERLAECKTVDAILQEWKGPLGIDCYECWRAVRRVLVAKVKWVESFASVYSAGWDLTEARYDYEYGYIGLDEEDEEKEDDAYFP</sequence>
<evidence type="ECO:0000256" key="1">
    <source>
        <dbReference type="SAM" id="MobiDB-lite"/>
    </source>
</evidence>
<dbReference type="GeneID" id="77729131"/>
<proteinExistence type="predicted"/>
<feature type="region of interest" description="Disordered" evidence="1">
    <location>
        <begin position="1"/>
        <end position="20"/>
    </location>
</feature>
<reference evidence="2" key="1">
    <citation type="journal article" date="2022" name="G3 (Bethesda)">
        <title>High quality genome of the basidiomycete yeast Dioszegia hungarica PDD-24b-2 isolated from cloud water.</title>
        <authorList>
            <person name="Jarrige D."/>
            <person name="Haridas S."/>
            <person name="Bleykasten-Grosshans C."/>
            <person name="Joly M."/>
            <person name="Nadalig T."/>
            <person name="Sancelme M."/>
            <person name="Vuilleumier S."/>
            <person name="Grigoriev I.V."/>
            <person name="Amato P."/>
            <person name="Bringel F."/>
        </authorList>
    </citation>
    <scope>NUCLEOTIDE SEQUENCE</scope>
    <source>
        <strain evidence="2">PDD-24b-2</strain>
    </source>
</reference>
<dbReference type="RefSeq" id="XP_052943221.1">
    <property type="nucleotide sequence ID" value="XM_053089926.1"/>
</dbReference>
<comment type="caution">
    <text evidence="2">The sequence shown here is derived from an EMBL/GenBank/DDBJ whole genome shotgun (WGS) entry which is preliminary data.</text>
</comment>
<evidence type="ECO:0000313" key="2">
    <source>
        <dbReference type="EMBL" id="KAI9633444.1"/>
    </source>
</evidence>
<dbReference type="AlphaFoldDB" id="A0AA38H6X2"/>
<dbReference type="EMBL" id="JAKWFO010000008">
    <property type="protein sequence ID" value="KAI9633444.1"/>
    <property type="molecule type" value="Genomic_DNA"/>
</dbReference>
<gene>
    <name evidence="2" type="ORF">MKK02DRAFT_38098</name>
</gene>
<protein>
    <submittedName>
        <fullName evidence="2">Uncharacterized protein</fullName>
    </submittedName>
</protein>
<organism evidence="2 3">
    <name type="scientific">Dioszegia hungarica</name>
    <dbReference type="NCBI Taxonomy" id="4972"/>
    <lineage>
        <taxon>Eukaryota</taxon>
        <taxon>Fungi</taxon>
        <taxon>Dikarya</taxon>
        <taxon>Basidiomycota</taxon>
        <taxon>Agaricomycotina</taxon>
        <taxon>Tremellomycetes</taxon>
        <taxon>Tremellales</taxon>
        <taxon>Bulleribasidiaceae</taxon>
        <taxon>Dioszegia</taxon>
    </lineage>
</organism>
<name>A0AA38H6X2_9TREE</name>
<dbReference type="Proteomes" id="UP001164286">
    <property type="component" value="Unassembled WGS sequence"/>
</dbReference>
<accession>A0AA38H6X2</accession>
<evidence type="ECO:0000313" key="3">
    <source>
        <dbReference type="Proteomes" id="UP001164286"/>
    </source>
</evidence>